<dbReference type="Gene3D" id="1.50.10.10">
    <property type="match status" value="1"/>
</dbReference>
<name>A0A132AKR1_SARSC</name>
<organism evidence="2 3">
    <name type="scientific">Sarcoptes scabiei</name>
    <name type="common">Itch mite</name>
    <name type="synonym">Acarus scabiei</name>
    <dbReference type="NCBI Taxonomy" id="52283"/>
    <lineage>
        <taxon>Eukaryota</taxon>
        <taxon>Metazoa</taxon>
        <taxon>Ecdysozoa</taxon>
        <taxon>Arthropoda</taxon>
        <taxon>Chelicerata</taxon>
        <taxon>Arachnida</taxon>
        <taxon>Acari</taxon>
        <taxon>Acariformes</taxon>
        <taxon>Sarcoptiformes</taxon>
        <taxon>Astigmata</taxon>
        <taxon>Psoroptidia</taxon>
        <taxon>Sarcoptoidea</taxon>
        <taxon>Sarcoptidae</taxon>
        <taxon>Sarcoptinae</taxon>
        <taxon>Sarcoptes</taxon>
    </lineage>
</organism>
<dbReference type="PRINTS" id="PR01950">
    <property type="entry name" value="LANCSUPER"/>
</dbReference>
<dbReference type="EMBL" id="JXLN01016280">
    <property type="protein sequence ID" value="KPM11030.1"/>
    <property type="molecule type" value="Genomic_DNA"/>
</dbReference>
<sequence>MRPVSFLCGQTGPETIRVLINYRLKTEYIEYLHSIKDHSRIILDPNISSDDLPDEILYGRSGYLYALLLIREEIEDSRQIITDQLIRSVVKRILQSGQTAASKLSNKSIESPLIYFWHQKGYVGSAHGYAGILTMLLEAHDYLDEEEKTNLIIPAIDFVLEQKFPKTGNYRSSLNSNEDRLVHWCHGSPGNFQTRKIFKRC</sequence>
<proteinExistence type="predicted"/>
<dbReference type="VEuPathDB" id="VectorBase:SSCA001754"/>
<dbReference type="InterPro" id="IPR012341">
    <property type="entry name" value="6hp_glycosidase-like_sf"/>
</dbReference>
<accession>A0A132AKR1</accession>
<dbReference type="Proteomes" id="UP000616769">
    <property type="component" value="Unassembled WGS sequence"/>
</dbReference>
<evidence type="ECO:0000313" key="3">
    <source>
        <dbReference type="Proteomes" id="UP000616769"/>
    </source>
</evidence>
<dbReference type="SUPFAM" id="SSF158745">
    <property type="entry name" value="LanC-like"/>
    <property type="match status" value="1"/>
</dbReference>
<dbReference type="AlphaFoldDB" id="A0A132AKR1"/>
<dbReference type="GO" id="GO:0046872">
    <property type="term" value="F:metal ion binding"/>
    <property type="evidence" value="ECO:0007669"/>
    <property type="project" value="UniProtKB-KW"/>
</dbReference>
<dbReference type="GO" id="GO:0031179">
    <property type="term" value="P:peptide modification"/>
    <property type="evidence" value="ECO:0007669"/>
    <property type="project" value="InterPro"/>
</dbReference>
<evidence type="ECO:0000313" key="2">
    <source>
        <dbReference type="EMBL" id="KPM11030.1"/>
    </source>
</evidence>
<dbReference type="Pfam" id="PF05147">
    <property type="entry name" value="LANC_like"/>
    <property type="match status" value="1"/>
</dbReference>
<dbReference type="GO" id="GO:0005975">
    <property type="term" value="P:carbohydrate metabolic process"/>
    <property type="evidence" value="ECO:0007669"/>
    <property type="project" value="InterPro"/>
</dbReference>
<protein>
    <submittedName>
        <fullName evidence="2">LanC-like protein</fullName>
    </submittedName>
</protein>
<dbReference type="GO" id="GO:0005886">
    <property type="term" value="C:plasma membrane"/>
    <property type="evidence" value="ECO:0007669"/>
    <property type="project" value="TreeGrafter"/>
</dbReference>
<reference evidence="2 3" key="1">
    <citation type="journal article" date="2015" name="Parasit. Vectors">
        <title>Draft genome of the scabies mite.</title>
        <authorList>
            <person name="Rider S.D.Jr."/>
            <person name="Morgan M.S."/>
            <person name="Arlian L.G."/>
        </authorList>
    </citation>
    <scope>NUCLEOTIDE SEQUENCE [LARGE SCALE GENOMIC DNA]</scope>
    <source>
        <strain evidence="2">Arlian Lab</strain>
    </source>
</reference>
<feature type="binding site" evidence="1">
    <location>
        <position position="185"/>
    </location>
    <ligand>
        <name>Zn(2+)</name>
        <dbReference type="ChEBI" id="CHEBI:29105"/>
    </ligand>
</feature>
<evidence type="ECO:0000256" key="1">
    <source>
        <dbReference type="PIRSR" id="PIRSR607822-1"/>
    </source>
</evidence>
<keyword evidence="1" id="KW-0479">Metal-binding</keyword>
<gene>
    <name evidence="2" type="ORF">QR98_0095960</name>
</gene>
<dbReference type="PANTHER" id="PTHR12736:SF21">
    <property type="entry name" value="LANC-LIKE PROTEIN 2"/>
    <property type="match status" value="1"/>
</dbReference>
<comment type="caution">
    <text evidence="2">The sequence shown here is derived from an EMBL/GenBank/DDBJ whole genome shotgun (WGS) entry which is preliminary data.</text>
</comment>
<dbReference type="InterPro" id="IPR007822">
    <property type="entry name" value="LANC-like"/>
</dbReference>
<dbReference type="OrthoDB" id="43122at2759"/>
<dbReference type="CDD" id="cd04794">
    <property type="entry name" value="euk_LANCL"/>
    <property type="match status" value="1"/>
</dbReference>
<dbReference type="PANTHER" id="PTHR12736">
    <property type="entry name" value="LANC-LIKE PROTEIN"/>
    <property type="match status" value="1"/>
</dbReference>
<keyword evidence="1" id="KW-0862">Zinc</keyword>